<dbReference type="SUPFAM" id="SSF56815">
    <property type="entry name" value="Sec1/munc18-like (SM) proteins"/>
    <property type="match status" value="1"/>
</dbReference>
<proteinExistence type="predicted"/>
<organism evidence="1 2">
    <name type="scientific">Lactuca saligna</name>
    <name type="common">Willowleaf lettuce</name>
    <dbReference type="NCBI Taxonomy" id="75948"/>
    <lineage>
        <taxon>Eukaryota</taxon>
        <taxon>Viridiplantae</taxon>
        <taxon>Streptophyta</taxon>
        <taxon>Embryophyta</taxon>
        <taxon>Tracheophyta</taxon>
        <taxon>Spermatophyta</taxon>
        <taxon>Magnoliopsida</taxon>
        <taxon>eudicotyledons</taxon>
        <taxon>Gunneridae</taxon>
        <taxon>Pentapetalae</taxon>
        <taxon>asterids</taxon>
        <taxon>campanulids</taxon>
        <taxon>Asterales</taxon>
        <taxon>Asteraceae</taxon>
        <taxon>Cichorioideae</taxon>
        <taxon>Cichorieae</taxon>
        <taxon>Lactucinae</taxon>
        <taxon>Lactuca</taxon>
    </lineage>
</organism>
<evidence type="ECO:0000313" key="1">
    <source>
        <dbReference type="EMBL" id="CAI9290849.1"/>
    </source>
</evidence>
<sequence>MEHYSLWRISLNSHVFDRSDLDAPLHWFISIEYHHLRIPHRFLKIRSCVIMVSVCLKTWKLVGRSICACIIILLIFTRDPSCDQIDFLKVGPSELQGVGKNVVSESSSRSGSSSHIAPVIHEWTYDAMCHDLLEMEGNKYVHVVPSKTALTFPYSRC</sequence>
<dbReference type="Proteomes" id="UP001177003">
    <property type="component" value="Chromosome 6"/>
</dbReference>
<dbReference type="Gene3D" id="3.90.830.10">
    <property type="entry name" value="Syntaxin Binding Protein 1, Chain A, domain 2"/>
    <property type="match status" value="1"/>
</dbReference>
<gene>
    <name evidence="1" type="ORF">LSALG_LOCUS30023</name>
</gene>
<dbReference type="InterPro" id="IPR043127">
    <property type="entry name" value="Sec-1-like_dom3a"/>
</dbReference>
<dbReference type="InterPro" id="IPR036045">
    <property type="entry name" value="Sec1-like_sf"/>
</dbReference>
<accession>A0AA35ZE16</accession>
<dbReference type="AlphaFoldDB" id="A0AA35ZE16"/>
<protein>
    <submittedName>
        <fullName evidence="1">Uncharacterized protein</fullName>
    </submittedName>
</protein>
<name>A0AA35ZE16_LACSI</name>
<reference evidence="1" key="1">
    <citation type="submission" date="2023-04" db="EMBL/GenBank/DDBJ databases">
        <authorList>
            <person name="Vijverberg K."/>
            <person name="Xiong W."/>
            <person name="Schranz E."/>
        </authorList>
    </citation>
    <scope>NUCLEOTIDE SEQUENCE</scope>
</reference>
<dbReference type="EMBL" id="OX465082">
    <property type="protein sequence ID" value="CAI9290849.1"/>
    <property type="molecule type" value="Genomic_DNA"/>
</dbReference>
<evidence type="ECO:0000313" key="2">
    <source>
        <dbReference type="Proteomes" id="UP001177003"/>
    </source>
</evidence>
<keyword evidence="2" id="KW-1185">Reference proteome</keyword>